<sequence length="44" mass="4701">MVTTAIAGIPLLSVVRPASGEAGPWRLLRCRTLLRDRPARGANS</sequence>
<dbReference type="EMBL" id="MVBM01000001">
    <property type="protein sequence ID" value="OOK82118.1"/>
    <property type="molecule type" value="Genomic_DNA"/>
</dbReference>
<reference evidence="1 2" key="1">
    <citation type="submission" date="2017-02" db="EMBL/GenBank/DDBJ databases">
        <title>Complete genome sequences of Mycobacterium kansasii strains isolated from rhesus macaques.</title>
        <authorList>
            <person name="Panda A."/>
            <person name="Nagaraj S."/>
            <person name="Zhao X."/>
            <person name="Tettelin H."/>
            <person name="Detolla L.J."/>
        </authorList>
    </citation>
    <scope>NUCLEOTIDE SEQUENCE [LARGE SCALE GENOMIC DNA]</scope>
    <source>
        <strain evidence="1 2">11-3813</strain>
    </source>
</reference>
<accession>A0A1V3XSQ9</accession>
<evidence type="ECO:0000313" key="2">
    <source>
        <dbReference type="Proteomes" id="UP000189229"/>
    </source>
</evidence>
<organism evidence="1 2">
    <name type="scientific">Mycobacterium kansasii</name>
    <dbReference type="NCBI Taxonomy" id="1768"/>
    <lineage>
        <taxon>Bacteria</taxon>
        <taxon>Bacillati</taxon>
        <taxon>Actinomycetota</taxon>
        <taxon>Actinomycetes</taxon>
        <taxon>Mycobacteriales</taxon>
        <taxon>Mycobacteriaceae</taxon>
        <taxon>Mycobacterium</taxon>
    </lineage>
</organism>
<protein>
    <submittedName>
        <fullName evidence="1">Uncharacterized protein</fullName>
    </submittedName>
</protein>
<gene>
    <name evidence="1" type="ORF">BZL30_0568</name>
</gene>
<dbReference type="AlphaFoldDB" id="A0A1V3XSQ9"/>
<comment type="caution">
    <text evidence="1">The sequence shown here is derived from an EMBL/GenBank/DDBJ whole genome shotgun (WGS) entry which is preliminary data.</text>
</comment>
<dbReference type="Proteomes" id="UP000189229">
    <property type="component" value="Unassembled WGS sequence"/>
</dbReference>
<name>A0A1V3XSQ9_MYCKA</name>
<evidence type="ECO:0000313" key="1">
    <source>
        <dbReference type="EMBL" id="OOK82118.1"/>
    </source>
</evidence>
<proteinExistence type="predicted"/>